<comment type="caution">
    <text evidence="2">The sequence shown here is derived from an EMBL/GenBank/DDBJ whole genome shotgun (WGS) entry which is preliminary data.</text>
</comment>
<dbReference type="PRINTS" id="PR00910">
    <property type="entry name" value="LVIRUSORF6"/>
</dbReference>
<organism evidence="2 3">
    <name type="scientific">Glacieibacterium frigidum</name>
    <dbReference type="NCBI Taxonomy" id="2593303"/>
    <lineage>
        <taxon>Bacteria</taxon>
        <taxon>Pseudomonadati</taxon>
        <taxon>Pseudomonadota</taxon>
        <taxon>Alphaproteobacteria</taxon>
        <taxon>Sphingomonadales</taxon>
        <taxon>Sphingosinicellaceae</taxon>
        <taxon>Glacieibacterium</taxon>
    </lineage>
</organism>
<feature type="region of interest" description="Disordered" evidence="1">
    <location>
        <begin position="36"/>
        <end position="62"/>
    </location>
</feature>
<reference evidence="2 3" key="1">
    <citation type="submission" date="2019-07" db="EMBL/GenBank/DDBJ databases">
        <title>Novel species isolated from glacier.</title>
        <authorList>
            <person name="Liu Q."/>
            <person name="Xin Y.-H."/>
        </authorList>
    </citation>
    <scope>NUCLEOTIDE SEQUENCE [LARGE SCALE GENOMIC DNA]</scope>
    <source>
        <strain evidence="2 3">LB1R16</strain>
    </source>
</reference>
<evidence type="ECO:0000313" key="3">
    <source>
        <dbReference type="Proteomes" id="UP000317894"/>
    </source>
</evidence>
<protein>
    <submittedName>
        <fullName evidence="2">Uncharacterized protein</fullName>
    </submittedName>
</protein>
<keyword evidence="3" id="KW-1185">Reference proteome</keyword>
<dbReference type="Proteomes" id="UP000317894">
    <property type="component" value="Unassembled WGS sequence"/>
</dbReference>
<dbReference type="AlphaFoldDB" id="A0A552U7L2"/>
<dbReference type="EMBL" id="VJWA01000002">
    <property type="protein sequence ID" value="TRW14208.1"/>
    <property type="molecule type" value="Genomic_DNA"/>
</dbReference>
<proteinExistence type="predicted"/>
<accession>A0A552U7L2</accession>
<feature type="compositionally biased region" description="Pro residues" evidence="1">
    <location>
        <begin position="36"/>
        <end position="53"/>
    </location>
</feature>
<evidence type="ECO:0000256" key="1">
    <source>
        <dbReference type="SAM" id="MobiDB-lite"/>
    </source>
</evidence>
<name>A0A552U7L2_9SPHN</name>
<dbReference type="RefSeq" id="WP_144237413.1">
    <property type="nucleotide sequence ID" value="NZ_VJWA01000002.1"/>
</dbReference>
<evidence type="ECO:0000313" key="2">
    <source>
        <dbReference type="EMBL" id="TRW14208.1"/>
    </source>
</evidence>
<sequence length="167" mass="17013">MSEKSGLIAVVVALIGAGGIIGAKYLEVGAKAPVAPAPQPGPSPAPTPTPTPAPVNVDPAPRPISVDPVVRPEPAPTVVDISGPWHDFQHATYVIQQQGNAMRISSPQYPAGIGAGTIIGTAVAWEYRDNNGVPGRCTGTATGDQLQMICAQMGGAQPFPLHRPSSG</sequence>
<gene>
    <name evidence="2" type="ORF">FMM06_10835</name>
</gene>